<dbReference type="Pfam" id="PF08281">
    <property type="entry name" value="Sigma70_r4_2"/>
    <property type="match status" value="1"/>
</dbReference>
<comment type="similarity">
    <text evidence="1">Belongs to the sigma-70 factor family. ECF subfamily.</text>
</comment>
<dbReference type="InterPro" id="IPR007627">
    <property type="entry name" value="RNA_pol_sigma70_r2"/>
</dbReference>
<dbReference type="SUPFAM" id="SSF88659">
    <property type="entry name" value="Sigma3 and sigma4 domains of RNA polymerase sigma factors"/>
    <property type="match status" value="1"/>
</dbReference>
<evidence type="ECO:0000256" key="3">
    <source>
        <dbReference type="ARBA" id="ARBA00023082"/>
    </source>
</evidence>
<reference evidence="9" key="1">
    <citation type="submission" date="2016-11" db="EMBL/GenBank/DDBJ databases">
        <authorList>
            <person name="Shukria A."/>
            <person name="Stevens D.C."/>
        </authorList>
    </citation>
    <scope>NUCLEOTIDE SEQUENCE [LARGE SCALE GENOMIC DNA]</scope>
    <source>
        <strain evidence="9">Cbfe23</strain>
    </source>
</reference>
<evidence type="ECO:0008006" key="10">
    <source>
        <dbReference type="Google" id="ProtNLM"/>
    </source>
</evidence>
<comment type="caution">
    <text evidence="8">The sequence shown here is derived from an EMBL/GenBank/DDBJ whole genome shotgun (WGS) entry which is preliminary data.</text>
</comment>
<dbReference type="STRING" id="83449.BON30_24700"/>
<feature type="domain" description="RNA polymerase sigma-70 region 2" evidence="6">
    <location>
        <begin position="15"/>
        <end position="82"/>
    </location>
</feature>
<dbReference type="GO" id="GO:0016987">
    <property type="term" value="F:sigma factor activity"/>
    <property type="evidence" value="ECO:0007669"/>
    <property type="project" value="UniProtKB-KW"/>
</dbReference>
<evidence type="ECO:0000256" key="1">
    <source>
        <dbReference type="ARBA" id="ARBA00010641"/>
    </source>
</evidence>
<keyword evidence="9" id="KW-1185">Reference proteome</keyword>
<dbReference type="Proteomes" id="UP000182229">
    <property type="component" value="Unassembled WGS sequence"/>
</dbReference>
<dbReference type="InterPro" id="IPR039425">
    <property type="entry name" value="RNA_pol_sigma-70-like"/>
</dbReference>
<organism evidence="8 9">
    <name type="scientific">Cystobacter ferrugineus</name>
    <dbReference type="NCBI Taxonomy" id="83449"/>
    <lineage>
        <taxon>Bacteria</taxon>
        <taxon>Pseudomonadati</taxon>
        <taxon>Myxococcota</taxon>
        <taxon>Myxococcia</taxon>
        <taxon>Myxococcales</taxon>
        <taxon>Cystobacterineae</taxon>
        <taxon>Archangiaceae</taxon>
        <taxon>Cystobacter</taxon>
    </lineage>
</organism>
<evidence type="ECO:0000256" key="4">
    <source>
        <dbReference type="ARBA" id="ARBA00023163"/>
    </source>
</evidence>
<dbReference type="Pfam" id="PF04542">
    <property type="entry name" value="Sigma70_r2"/>
    <property type="match status" value="1"/>
</dbReference>
<evidence type="ECO:0000313" key="9">
    <source>
        <dbReference type="Proteomes" id="UP000182229"/>
    </source>
</evidence>
<keyword evidence="4" id="KW-0804">Transcription</keyword>
<evidence type="ECO:0000259" key="6">
    <source>
        <dbReference type="Pfam" id="PF04542"/>
    </source>
</evidence>
<dbReference type="NCBIfam" id="TIGR02937">
    <property type="entry name" value="sigma70-ECF"/>
    <property type="match status" value="1"/>
</dbReference>
<dbReference type="SUPFAM" id="SSF88946">
    <property type="entry name" value="Sigma2 domain of RNA polymerase sigma factors"/>
    <property type="match status" value="1"/>
</dbReference>
<reference evidence="8 9" key="2">
    <citation type="submission" date="2016-12" db="EMBL/GenBank/DDBJ databases">
        <title>Draft Genome Sequence of Cystobacter ferrugineus Strain Cbfe23.</title>
        <authorList>
            <person name="Akbar S."/>
            <person name="Dowd S.E."/>
            <person name="Stevens D.C."/>
        </authorList>
    </citation>
    <scope>NUCLEOTIDE SEQUENCE [LARGE SCALE GENOMIC DNA]</scope>
    <source>
        <strain evidence="8 9">Cbfe23</strain>
    </source>
</reference>
<dbReference type="PANTHER" id="PTHR43133:SF25">
    <property type="entry name" value="RNA POLYMERASE SIGMA FACTOR RFAY-RELATED"/>
    <property type="match status" value="1"/>
</dbReference>
<dbReference type="GO" id="GO:0003677">
    <property type="term" value="F:DNA binding"/>
    <property type="evidence" value="ECO:0007669"/>
    <property type="project" value="InterPro"/>
</dbReference>
<dbReference type="EMBL" id="MPIN01000006">
    <property type="protein sequence ID" value="OJH38338.1"/>
    <property type="molecule type" value="Genomic_DNA"/>
</dbReference>
<proteinExistence type="inferred from homology"/>
<dbReference type="InterPro" id="IPR014284">
    <property type="entry name" value="RNA_pol_sigma-70_dom"/>
</dbReference>
<feature type="region of interest" description="Disordered" evidence="5">
    <location>
        <begin position="86"/>
        <end position="105"/>
    </location>
</feature>
<gene>
    <name evidence="8" type="ORF">BON30_24700</name>
</gene>
<dbReference type="PANTHER" id="PTHR43133">
    <property type="entry name" value="RNA POLYMERASE ECF-TYPE SIGMA FACTO"/>
    <property type="match status" value="1"/>
</dbReference>
<dbReference type="GO" id="GO:0006352">
    <property type="term" value="P:DNA-templated transcription initiation"/>
    <property type="evidence" value="ECO:0007669"/>
    <property type="project" value="InterPro"/>
</dbReference>
<sequence length="179" mass="20441">MDQGKSEQRAGEFASRYRVWLLAQAKNLCRNTTDAEDLVQDTLLRFIQTFGQVEALPNERSCEAWLVTTLSHRFYDQCRRQRVQAQGAKDPHLSNEVVEAPGSDSRPVYDTLTDEQFSEALQTLSPKMRATFELHAAGKKYQDIARSLDIPVGTVSKRLHDARARLREFLLRHIHSGVN</sequence>
<dbReference type="InterPro" id="IPR013324">
    <property type="entry name" value="RNA_pol_sigma_r3/r4-like"/>
</dbReference>
<accession>A0A1L9B7X2</accession>
<dbReference type="InterPro" id="IPR013249">
    <property type="entry name" value="RNA_pol_sigma70_r4_t2"/>
</dbReference>
<evidence type="ECO:0000256" key="2">
    <source>
        <dbReference type="ARBA" id="ARBA00023015"/>
    </source>
</evidence>
<protein>
    <recommendedName>
        <fullName evidence="10">RNA polymerase subunit sigma-24</fullName>
    </recommendedName>
</protein>
<dbReference type="AlphaFoldDB" id="A0A1L9B7X2"/>
<dbReference type="Gene3D" id="1.10.10.10">
    <property type="entry name" value="Winged helix-like DNA-binding domain superfamily/Winged helix DNA-binding domain"/>
    <property type="match status" value="1"/>
</dbReference>
<dbReference type="InterPro" id="IPR036388">
    <property type="entry name" value="WH-like_DNA-bd_sf"/>
</dbReference>
<evidence type="ECO:0000256" key="5">
    <source>
        <dbReference type="SAM" id="MobiDB-lite"/>
    </source>
</evidence>
<name>A0A1L9B7X2_9BACT</name>
<evidence type="ECO:0000259" key="7">
    <source>
        <dbReference type="Pfam" id="PF08281"/>
    </source>
</evidence>
<feature type="domain" description="RNA polymerase sigma factor 70 region 4 type 2" evidence="7">
    <location>
        <begin position="115"/>
        <end position="166"/>
    </location>
</feature>
<dbReference type="InterPro" id="IPR013325">
    <property type="entry name" value="RNA_pol_sigma_r2"/>
</dbReference>
<evidence type="ECO:0000313" key="8">
    <source>
        <dbReference type="EMBL" id="OJH38338.1"/>
    </source>
</evidence>
<keyword evidence="3" id="KW-0731">Sigma factor</keyword>
<dbReference type="CDD" id="cd06171">
    <property type="entry name" value="Sigma70_r4"/>
    <property type="match status" value="1"/>
</dbReference>
<dbReference type="RefSeq" id="WP_071900844.1">
    <property type="nucleotide sequence ID" value="NZ_MPIN01000006.1"/>
</dbReference>
<keyword evidence="2" id="KW-0805">Transcription regulation</keyword>
<dbReference type="Gene3D" id="1.10.1740.10">
    <property type="match status" value="1"/>
</dbReference>